<dbReference type="SUPFAM" id="SSF50494">
    <property type="entry name" value="Trypsin-like serine proteases"/>
    <property type="match status" value="1"/>
</dbReference>
<accession>A0A4P5ZA66</accession>
<evidence type="ECO:0000256" key="1">
    <source>
        <dbReference type="SAM" id="MobiDB-lite"/>
    </source>
</evidence>
<feature type="region of interest" description="Disordered" evidence="1">
    <location>
        <begin position="215"/>
        <end position="236"/>
    </location>
</feature>
<evidence type="ECO:0000313" key="3">
    <source>
        <dbReference type="Proteomes" id="UP000299794"/>
    </source>
</evidence>
<name>A0A4P5ZA66_PLAAG</name>
<comment type="caution">
    <text evidence="2">The sequence shown here is derived from an EMBL/GenBank/DDBJ whole genome shotgun (WGS) entry which is preliminary data.</text>
</comment>
<dbReference type="InterPro" id="IPR009003">
    <property type="entry name" value="Peptidase_S1_PA"/>
</dbReference>
<evidence type="ECO:0000313" key="2">
    <source>
        <dbReference type="EMBL" id="GDZ92916.1"/>
    </source>
</evidence>
<dbReference type="PANTHER" id="PTHR43019">
    <property type="entry name" value="SERINE ENDOPROTEASE DEGS"/>
    <property type="match status" value="1"/>
</dbReference>
<dbReference type="Gene3D" id="2.40.10.10">
    <property type="entry name" value="Trypsin-like serine proteases"/>
    <property type="match status" value="2"/>
</dbReference>
<dbReference type="Proteomes" id="UP000299794">
    <property type="component" value="Unassembled WGS sequence"/>
</dbReference>
<sequence length="317" mass="34214">MNNRFLGFNYVPSIFVGTVAALVIVQPAIAKTAKEVAQIAIPTTVQINNIVAPNLGGSGVIISKKGKTYTVLTANHVVTNPNSEYVIRTSKGKEHKVTAVKGFQNNESGPDLAVVMFESGEEYSVAPISNSDEADIGSGVYISGYPLPAEGSKEREYAFTNGLVSNVRSSNERGYTMRYDAVTRRGMSGGPVFDVSGRVIGIHGEGETVGLATVSKRDEASQEGGEGGQSVKTTEGQEEVKTGFNYAIPINTFVGMMSQAGMEKSDCKMDNKAPENVDVEKVDDTQVNNWFDNFAQDLIQDVIRNEVQRGLRRILPF</sequence>
<dbReference type="EMBL" id="BJCD01000030">
    <property type="protein sequence ID" value="GDZ92916.1"/>
    <property type="molecule type" value="Genomic_DNA"/>
</dbReference>
<dbReference type="Pfam" id="PF13365">
    <property type="entry name" value="Trypsin_2"/>
    <property type="match status" value="1"/>
</dbReference>
<dbReference type="AlphaFoldDB" id="A0A4P5ZA66"/>
<organism evidence="2 3">
    <name type="scientific">Planktothrix agardhii CCAP 1459/11A</name>
    <dbReference type="NCBI Taxonomy" id="282420"/>
    <lineage>
        <taxon>Bacteria</taxon>
        <taxon>Bacillati</taxon>
        <taxon>Cyanobacteriota</taxon>
        <taxon>Cyanophyceae</taxon>
        <taxon>Oscillatoriophycideae</taxon>
        <taxon>Oscillatoriales</taxon>
        <taxon>Microcoleaceae</taxon>
        <taxon>Planktothrix</taxon>
    </lineage>
</organism>
<dbReference type="RefSeq" id="WP_052345412.1">
    <property type="nucleotide sequence ID" value="NZ_BJCD01000030.1"/>
</dbReference>
<dbReference type="InterPro" id="IPR043504">
    <property type="entry name" value="Peptidase_S1_PA_chymotrypsin"/>
</dbReference>
<dbReference type="PANTHER" id="PTHR43019:SF62">
    <property type="entry name" value="SERINE ENDOPROTEASE DEGS"/>
    <property type="match status" value="1"/>
</dbReference>
<gene>
    <name evidence="2" type="ORF">PA905_06130</name>
</gene>
<proteinExistence type="predicted"/>
<protein>
    <submittedName>
        <fullName evidence="2">TPR repeat-containing protein</fullName>
    </submittedName>
</protein>
<reference evidence="3" key="1">
    <citation type="submission" date="2019-02" db="EMBL/GenBank/DDBJ databases">
        <title>Draft genome sequence of Planktothrix agardhii NIES-905.</title>
        <authorList>
            <person name="Yamaguchi H."/>
            <person name="Suzuki S."/>
            <person name="Kawachi M."/>
        </authorList>
    </citation>
    <scope>NUCLEOTIDE SEQUENCE [LARGE SCALE GENOMIC DNA]</scope>
    <source>
        <strain evidence="3">CCAP 1459/11A</strain>
    </source>
</reference>